<dbReference type="Gene3D" id="3.30.420.10">
    <property type="entry name" value="Ribonuclease H-like superfamily/Ribonuclease H"/>
    <property type="match status" value="1"/>
</dbReference>
<accession>A0ABQ9GEA5</accession>
<dbReference type="PANTHER" id="PTHR47326">
    <property type="entry name" value="TRANSPOSABLE ELEMENT TC3 TRANSPOSASE-LIKE PROTEIN"/>
    <property type="match status" value="1"/>
</dbReference>
<comment type="caution">
    <text evidence="1">The sequence shown here is derived from an EMBL/GenBank/DDBJ whole genome shotgun (WGS) entry which is preliminary data.</text>
</comment>
<dbReference type="PANTHER" id="PTHR47326:SF1">
    <property type="entry name" value="HTH PSQ-TYPE DOMAIN-CONTAINING PROTEIN"/>
    <property type="match status" value="1"/>
</dbReference>
<gene>
    <name evidence="1" type="ORF">PR048_028419</name>
</gene>
<reference evidence="1 2" key="1">
    <citation type="submission" date="2023-02" db="EMBL/GenBank/DDBJ databases">
        <title>LHISI_Scaffold_Assembly.</title>
        <authorList>
            <person name="Stuart O.P."/>
            <person name="Cleave R."/>
            <person name="Magrath M.J.L."/>
            <person name="Mikheyev A.S."/>
        </authorList>
    </citation>
    <scope>NUCLEOTIDE SEQUENCE [LARGE SCALE GENOMIC DNA]</scope>
    <source>
        <strain evidence="1">Daus_M_001</strain>
        <tissue evidence="1">Leg muscle</tissue>
    </source>
</reference>
<sequence>MNSEVYQDIVTQFIALLDVDECDCWFQQDGATCHTSNATMQLLHEFFGYSLISAGLWPTRSPDLWPRDFFLWRYFKTNVYKNYLHTIEDLKRYIKTEINKISVLVLQKVTTNMVKRARICITEGGSHIEHML</sequence>
<evidence type="ECO:0008006" key="3">
    <source>
        <dbReference type="Google" id="ProtNLM"/>
    </source>
</evidence>
<keyword evidence="2" id="KW-1185">Reference proteome</keyword>
<evidence type="ECO:0000313" key="2">
    <source>
        <dbReference type="Proteomes" id="UP001159363"/>
    </source>
</evidence>
<evidence type="ECO:0000313" key="1">
    <source>
        <dbReference type="EMBL" id="KAJ8869429.1"/>
    </source>
</evidence>
<organism evidence="1 2">
    <name type="scientific">Dryococelus australis</name>
    <dbReference type="NCBI Taxonomy" id="614101"/>
    <lineage>
        <taxon>Eukaryota</taxon>
        <taxon>Metazoa</taxon>
        <taxon>Ecdysozoa</taxon>
        <taxon>Arthropoda</taxon>
        <taxon>Hexapoda</taxon>
        <taxon>Insecta</taxon>
        <taxon>Pterygota</taxon>
        <taxon>Neoptera</taxon>
        <taxon>Polyneoptera</taxon>
        <taxon>Phasmatodea</taxon>
        <taxon>Verophasmatodea</taxon>
        <taxon>Anareolatae</taxon>
        <taxon>Phasmatidae</taxon>
        <taxon>Eurycanthinae</taxon>
        <taxon>Dryococelus</taxon>
    </lineage>
</organism>
<protein>
    <recommendedName>
        <fullName evidence="3">Transposase</fullName>
    </recommendedName>
</protein>
<name>A0ABQ9GEA5_9NEOP</name>
<dbReference type="EMBL" id="JARBHB010000013">
    <property type="protein sequence ID" value="KAJ8869429.1"/>
    <property type="molecule type" value="Genomic_DNA"/>
</dbReference>
<dbReference type="Proteomes" id="UP001159363">
    <property type="component" value="Chromosome 12"/>
</dbReference>
<proteinExistence type="predicted"/>
<dbReference type="InterPro" id="IPR036397">
    <property type="entry name" value="RNaseH_sf"/>
</dbReference>